<dbReference type="Gene3D" id="3.10.50.10">
    <property type="match status" value="1"/>
</dbReference>
<dbReference type="PANTHER" id="PTHR47700">
    <property type="entry name" value="V CHITINASE, PUTATIVE (AFU_ORTHOLOGUE AFUA_6G13720)-RELATED"/>
    <property type="match status" value="1"/>
</dbReference>
<proteinExistence type="predicted"/>
<sequence>MLKKSSESAGAQLARCTDTAGYLSNYEIRDIISHGSGFKTQHSDDEDDILVYNSMQWVSYMKRETDAGPGQGDQGSGPVYVLASPTTISFPPVTVTFLDTWSTAVTVSGVVVTTAASSVTSTVLTPPPLTTQAIPVSNVVWSPSMPVGAPPGTTTTSTTVGGIIWLTNSIIPPPVTVAQTHTRYPAAASGPTTPARTPRRPTHGPASTAPSNTPSGAPRFPPTVKVQPGSPSPTCRPLQNCGLPCVVSCTRWSIPCLGVRGCIGPLCPQSCVGPLCPGSDGGGCTDPGPNPDPNPGTCRRPQTASLCKVDCTVMRYPASATTRCKDPECTRTFTICTATGSTTATTNTYSCPAYTAYDRGNLSDKAQWIGDGGDAGYIADYGNFVIQPETVTVSSVVAVPVPVATSTSTRVIVVEPDTYAECAFWDYLFFWHLNIYNIISNNGWFDRAETELRGSGALTGWEAQPRAGNTYARLWFNLPFWIKEGCMERALVSAGGPKIS</sequence>
<keyword evidence="1" id="KW-0147">Chitin-binding</keyword>
<evidence type="ECO:0000256" key="1">
    <source>
        <dbReference type="ARBA" id="ARBA00022669"/>
    </source>
</evidence>
<accession>A0AAN6MFN6</accession>
<keyword evidence="5" id="KW-1185">Reference proteome</keyword>
<dbReference type="Proteomes" id="UP001303889">
    <property type="component" value="Unassembled WGS sequence"/>
</dbReference>
<dbReference type="EMBL" id="MU855715">
    <property type="protein sequence ID" value="KAK3900007.1"/>
    <property type="molecule type" value="Genomic_DNA"/>
</dbReference>
<evidence type="ECO:0000256" key="3">
    <source>
        <dbReference type="SAM" id="MobiDB-lite"/>
    </source>
</evidence>
<protein>
    <submittedName>
        <fullName evidence="4">Uncharacterized protein</fullName>
    </submittedName>
</protein>
<dbReference type="SUPFAM" id="SSF54556">
    <property type="entry name" value="Chitinase insertion domain"/>
    <property type="match status" value="1"/>
</dbReference>
<keyword evidence="2" id="KW-0843">Virulence</keyword>
<reference evidence="4" key="1">
    <citation type="journal article" date="2023" name="Mol. Phylogenet. Evol.">
        <title>Genome-scale phylogeny and comparative genomics of the fungal order Sordariales.</title>
        <authorList>
            <person name="Hensen N."/>
            <person name="Bonometti L."/>
            <person name="Westerberg I."/>
            <person name="Brannstrom I.O."/>
            <person name="Guillou S."/>
            <person name="Cros-Aarteil S."/>
            <person name="Calhoun S."/>
            <person name="Haridas S."/>
            <person name="Kuo A."/>
            <person name="Mondo S."/>
            <person name="Pangilinan J."/>
            <person name="Riley R."/>
            <person name="LaButti K."/>
            <person name="Andreopoulos B."/>
            <person name="Lipzen A."/>
            <person name="Chen C."/>
            <person name="Yan M."/>
            <person name="Daum C."/>
            <person name="Ng V."/>
            <person name="Clum A."/>
            <person name="Steindorff A."/>
            <person name="Ohm R.A."/>
            <person name="Martin F."/>
            <person name="Silar P."/>
            <person name="Natvig D.O."/>
            <person name="Lalanne C."/>
            <person name="Gautier V."/>
            <person name="Ament-Velasquez S.L."/>
            <person name="Kruys A."/>
            <person name="Hutchinson M.I."/>
            <person name="Powell A.J."/>
            <person name="Barry K."/>
            <person name="Miller A.N."/>
            <person name="Grigoriev I.V."/>
            <person name="Debuchy R."/>
            <person name="Gladieux P."/>
            <person name="Hiltunen Thoren M."/>
            <person name="Johannesson H."/>
        </authorList>
    </citation>
    <scope>NUCLEOTIDE SEQUENCE</scope>
    <source>
        <strain evidence="4">CBS 103.79</strain>
    </source>
</reference>
<name>A0AAN6MFN6_9PEZI</name>
<reference evidence="4" key="2">
    <citation type="submission" date="2023-05" db="EMBL/GenBank/DDBJ databases">
        <authorList>
            <consortium name="Lawrence Berkeley National Laboratory"/>
            <person name="Steindorff A."/>
            <person name="Hensen N."/>
            <person name="Bonometti L."/>
            <person name="Westerberg I."/>
            <person name="Brannstrom I.O."/>
            <person name="Guillou S."/>
            <person name="Cros-Aarteil S."/>
            <person name="Calhoun S."/>
            <person name="Haridas S."/>
            <person name="Kuo A."/>
            <person name="Mondo S."/>
            <person name="Pangilinan J."/>
            <person name="Riley R."/>
            <person name="Labutti K."/>
            <person name="Andreopoulos B."/>
            <person name="Lipzen A."/>
            <person name="Chen C."/>
            <person name="Yanf M."/>
            <person name="Daum C."/>
            <person name="Ng V."/>
            <person name="Clum A."/>
            <person name="Ohm R."/>
            <person name="Martin F."/>
            <person name="Silar P."/>
            <person name="Natvig D."/>
            <person name="Lalanne C."/>
            <person name="Gautier V."/>
            <person name="Ament-Velasquez S.L."/>
            <person name="Kruys A."/>
            <person name="Hutchinson M.I."/>
            <person name="Powell A.J."/>
            <person name="Barry K."/>
            <person name="Miller A.N."/>
            <person name="Grigoriev I.V."/>
            <person name="Debuchy R."/>
            <person name="Gladieux P."/>
            <person name="Thoren M.H."/>
            <person name="Johannesson H."/>
        </authorList>
    </citation>
    <scope>NUCLEOTIDE SEQUENCE</scope>
    <source>
        <strain evidence="4">CBS 103.79</strain>
    </source>
</reference>
<feature type="compositionally biased region" description="Low complexity" evidence="3">
    <location>
        <begin position="185"/>
        <end position="196"/>
    </location>
</feature>
<evidence type="ECO:0000256" key="2">
    <source>
        <dbReference type="ARBA" id="ARBA00023026"/>
    </source>
</evidence>
<comment type="caution">
    <text evidence="4">The sequence shown here is derived from an EMBL/GenBank/DDBJ whole genome shotgun (WGS) entry which is preliminary data.</text>
</comment>
<dbReference type="InterPro" id="IPR053214">
    <property type="entry name" value="LysM12-like"/>
</dbReference>
<evidence type="ECO:0000313" key="4">
    <source>
        <dbReference type="EMBL" id="KAK3900007.1"/>
    </source>
</evidence>
<evidence type="ECO:0000313" key="5">
    <source>
        <dbReference type="Proteomes" id="UP001303889"/>
    </source>
</evidence>
<dbReference type="AlphaFoldDB" id="A0AAN6MFN6"/>
<dbReference type="GO" id="GO:0008061">
    <property type="term" value="F:chitin binding"/>
    <property type="evidence" value="ECO:0007669"/>
    <property type="project" value="UniProtKB-KW"/>
</dbReference>
<dbReference type="PANTHER" id="PTHR47700:SF2">
    <property type="entry name" value="CHITINASE"/>
    <property type="match status" value="1"/>
</dbReference>
<dbReference type="InterPro" id="IPR029070">
    <property type="entry name" value="Chitinase_insertion_sf"/>
</dbReference>
<feature type="region of interest" description="Disordered" evidence="3">
    <location>
        <begin position="184"/>
        <end position="234"/>
    </location>
</feature>
<gene>
    <name evidence="4" type="ORF">C8A05DRAFT_36365</name>
</gene>
<organism evidence="4 5">
    <name type="scientific">Staphylotrichum tortipilum</name>
    <dbReference type="NCBI Taxonomy" id="2831512"/>
    <lineage>
        <taxon>Eukaryota</taxon>
        <taxon>Fungi</taxon>
        <taxon>Dikarya</taxon>
        <taxon>Ascomycota</taxon>
        <taxon>Pezizomycotina</taxon>
        <taxon>Sordariomycetes</taxon>
        <taxon>Sordariomycetidae</taxon>
        <taxon>Sordariales</taxon>
        <taxon>Chaetomiaceae</taxon>
        <taxon>Staphylotrichum</taxon>
    </lineage>
</organism>